<proteinExistence type="predicted"/>
<evidence type="ECO:0000313" key="1">
    <source>
        <dbReference type="EMBL" id="KQL46383.1"/>
    </source>
</evidence>
<dbReference type="InterPro" id="IPR027417">
    <property type="entry name" value="P-loop_NTPase"/>
</dbReference>
<dbReference type="Gene3D" id="3.40.50.300">
    <property type="entry name" value="P-loop containing nucleotide triphosphate hydrolases"/>
    <property type="match status" value="1"/>
</dbReference>
<comment type="caution">
    <text evidence="1">The sequence shown here is derived from an EMBL/GenBank/DDBJ whole genome shotgun (WGS) entry which is preliminary data.</text>
</comment>
<dbReference type="PANTHER" id="PTHR37816:SF2">
    <property type="entry name" value="DNA TOPOLOGY MODULATION PROTEIN FLAR-RELATED PROTEIN"/>
    <property type="match status" value="1"/>
</dbReference>
<dbReference type="Proteomes" id="UP000051063">
    <property type="component" value="Unassembled WGS sequence"/>
</dbReference>
<dbReference type="PANTHER" id="PTHR37816">
    <property type="entry name" value="YALI0E33011P"/>
    <property type="match status" value="1"/>
</dbReference>
<gene>
    <name evidence="1" type="ORF">AN963_15620</name>
</gene>
<name>A0ABR5N6X2_BRECH</name>
<sequence length="176" mass="20701">MGGTLNKIHIIGAVGSGKTTLARKLSNSLSLPLYELDNLVWERRKEGDIRRPPELRDAYLNEIIQLDRWIIEGAQHLWVNQSFQRADLMILLDVPYRQRVTQIMKRYVLQKAGMEKAHYTPSLQLLKKMFEWNNDYQNYERESILRMLEPYKNKLQIISSKKETKAFLDATVIPLK</sequence>
<reference evidence="1 2" key="1">
    <citation type="submission" date="2015-09" db="EMBL/GenBank/DDBJ databases">
        <title>Genome sequencing project for genomic taxonomy and phylogenomics of Bacillus-like bacteria.</title>
        <authorList>
            <person name="Liu B."/>
            <person name="Wang J."/>
            <person name="Zhu Y."/>
            <person name="Liu G."/>
            <person name="Chen Q."/>
            <person name="Chen Z."/>
            <person name="Lan J."/>
            <person name="Che J."/>
            <person name="Ge C."/>
            <person name="Shi H."/>
            <person name="Pan Z."/>
            <person name="Liu X."/>
        </authorList>
    </citation>
    <scope>NUCLEOTIDE SEQUENCE [LARGE SCALE GENOMIC DNA]</scope>
    <source>
        <strain evidence="1 2">DSM 8552</strain>
    </source>
</reference>
<protein>
    <submittedName>
        <fullName evidence="1">DNA topology modulation protein FlaR</fullName>
    </submittedName>
</protein>
<organism evidence="1 2">
    <name type="scientific">Brevibacillus choshinensis</name>
    <dbReference type="NCBI Taxonomy" id="54911"/>
    <lineage>
        <taxon>Bacteria</taxon>
        <taxon>Bacillati</taxon>
        <taxon>Bacillota</taxon>
        <taxon>Bacilli</taxon>
        <taxon>Bacillales</taxon>
        <taxon>Paenibacillaceae</taxon>
        <taxon>Brevibacillus</taxon>
    </lineage>
</organism>
<dbReference type="SUPFAM" id="SSF52540">
    <property type="entry name" value="P-loop containing nucleoside triphosphate hydrolases"/>
    <property type="match status" value="1"/>
</dbReference>
<dbReference type="InterPro" id="IPR052922">
    <property type="entry name" value="Cytidylate_Kinase-2"/>
</dbReference>
<keyword evidence="2" id="KW-1185">Reference proteome</keyword>
<dbReference type="EMBL" id="LJJB01000010">
    <property type="protein sequence ID" value="KQL46383.1"/>
    <property type="molecule type" value="Genomic_DNA"/>
</dbReference>
<dbReference type="RefSeq" id="WP_055745468.1">
    <property type="nucleotide sequence ID" value="NZ_LJJB01000010.1"/>
</dbReference>
<accession>A0ABR5N6X2</accession>
<evidence type="ECO:0000313" key="2">
    <source>
        <dbReference type="Proteomes" id="UP000051063"/>
    </source>
</evidence>